<proteinExistence type="predicted"/>
<dbReference type="Proteomes" id="UP000245431">
    <property type="component" value="Chromosome PVE_r2"/>
</dbReference>
<gene>
    <name evidence="1" type="ORF">PVE_R2G0334</name>
</gene>
<protein>
    <submittedName>
        <fullName evidence="1">Uncharacterized protein</fullName>
    </submittedName>
</protein>
<name>A0A1D3K7N3_PSEVE</name>
<evidence type="ECO:0000313" key="1">
    <source>
        <dbReference type="EMBL" id="SBW84363.1"/>
    </source>
</evidence>
<dbReference type="RefSeq" id="WP_017848236.1">
    <property type="nucleotide sequence ID" value="NZ_AOUH01000028.1"/>
</dbReference>
<organism evidence="1 2">
    <name type="scientific">Pseudomonas veronii 1YdBTEX2</name>
    <dbReference type="NCBI Taxonomy" id="1295141"/>
    <lineage>
        <taxon>Bacteria</taxon>
        <taxon>Pseudomonadati</taxon>
        <taxon>Pseudomonadota</taxon>
        <taxon>Gammaproteobacteria</taxon>
        <taxon>Pseudomonadales</taxon>
        <taxon>Pseudomonadaceae</taxon>
        <taxon>Pseudomonas</taxon>
    </lineage>
</organism>
<sequence length="96" mass="10505">MIQVRMKPQSNIESSGWFSRLKQLGKGYTSTSRAEAFGTIVHLVKVGNACLKLKQGSSRSLRSEVNEDSSEVKAMLQDLTSVGAIFPVSEAKSWSL</sequence>
<evidence type="ECO:0000313" key="2">
    <source>
        <dbReference type="Proteomes" id="UP000245431"/>
    </source>
</evidence>
<dbReference type="AlphaFoldDB" id="A0A1D3K7N3"/>
<dbReference type="EMBL" id="LT599584">
    <property type="protein sequence ID" value="SBW84363.1"/>
    <property type="molecule type" value="Genomic_DNA"/>
</dbReference>
<accession>A0A1D3K7N3</accession>
<reference evidence="2" key="1">
    <citation type="submission" date="2016-07" db="EMBL/GenBank/DDBJ databases">
        <authorList>
            <person name="Florea S."/>
            <person name="Webb J.S."/>
            <person name="Jaromczyk J."/>
            <person name="Schardl C.L."/>
        </authorList>
    </citation>
    <scope>NUCLEOTIDE SEQUENCE [LARGE SCALE GENOMIC DNA]</scope>
    <source>
        <strain evidence="2">1YdBTEX2</strain>
    </source>
</reference>